<dbReference type="InterPro" id="IPR051061">
    <property type="entry name" value="Zinc_finger_trans_reg"/>
</dbReference>
<feature type="region of interest" description="Disordered" evidence="10">
    <location>
        <begin position="257"/>
        <end position="305"/>
    </location>
</feature>
<keyword evidence="2" id="KW-0479">Metal-binding</keyword>
<dbReference type="Gene3D" id="3.30.160.60">
    <property type="entry name" value="Classic Zinc Finger"/>
    <property type="match status" value="3"/>
</dbReference>
<evidence type="ECO:0000256" key="7">
    <source>
        <dbReference type="ARBA" id="ARBA00023163"/>
    </source>
</evidence>
<organism evidence="12 13">
    <name type="scientific">Fasciola gigantica</name>
    <name type="common">Giant liver fluke</name>
    <dbReference type="NCBI Taxonomy" id="46835"/>
    <lineage>
        <taxon>Eukaryota</taxon>
        <taxon>Metazoa</taxon>
        <taxon>Spiralia</taxon>
        <taxon>Lophotrochozoa</taxon>
        <taxon>Platyhelminthes</taxon>
        <taxon>Trematoda</taxon>
        <taxon>Digenea</taxon>
        <taxon>Plagiorchiida</taxon>
        <taxon>Echinostomata</taxon>
        <taxon>Echinostomatoidea</taxon>
        <taxon>Fasciolidae</taxon>
        <taxon>Fasciola</taxon>
    </lineage>
</organism>
<sequence length="332" mass="37004">MCLIHETLSGGEDMAGPKNVHHCGMCAASFDRASRLEAHQRIHTGERFRLIWPLSLGCHFFSRERKHVCAQCSRAFPTKSKLDSHSKKHHGFVCTICYPVDLDACVMPTDSLTWKFENFIDLRRHMAMVHPKPSKSAMSHLQSAVQPSPKALEEHELTHTPGGPEIRRRFVCPLCPKLDPAKLEESDAAPSVSTPQTTEIALSRPQSTGGGAVAFTVKRNLHAHMRTVHANYMFQCTWQGCPVMLSTKQKLMQHMERHRTGKPVAFRTRGPRNRLRSDSPSQQFVKPGRSVQDHCDPSSDADSEGTVVALLRERDSDVDSLVGIEVISGGSE</sequence>
<dbReference type="InterPro" id="IPR056438">
    <property type="entry name" value="Znf-C2H2_CTCF"/>
</dbReference>
<keyword evidence="7" id="KW-0804">Transcription</keyword>
<dbReference type="Pfam" id="PF23611">
    <property type="entry name" value="zf-C2H2_16"/>
    <property type="match status" value="1"/>
</dbReference>
<dbReference type="STRING" id="46835.A0A504Z7V3"/>
<evidence type="ECO:0000313" key="13">
    <source>
        <dbReference type="Proteomes" id="UP000316759"/>
    </source>
</evidence>
<gene>
    <name evidence="12" type="ORF">FGIG_01842</name>
</gene>
<evidence type="ECO:0000256" key="10">
    <source>
        <dbReference type="SAM" id="MobiDB-lite"/>
    </source>
</evidence>
<dbReference type="AlphaFoldDB" id="A0A504Z7V3"/>
<evidence type="ECO:0000256" key="1">
    <source>
        <dbReference type="ARBA" id="ARBA00004123"/>
    </source>
</evidence>
<dbReference type="GO" id="GO:0008270">
    <property type="term" value="F:zinc ion binding"/>
    <property type="evidence" value="ECO:0007669"/>
    <property type="project" value="UniProtKB-KW"/>
</dbReference>
<reference evidence="12 13" key="1">
    <citation type="submission" date="2019-04" db="EMBL/GenBank/DDBJ databases">
        <title>Annotation for the trematode Fasciola gigantica.</title>
        <authorList>
            <person name="Choi Y.-J."/>
        </authorList>
    </citation>
    <scope>NUCLEOTIDE SEQUENCE [LARGE SCALE GENOMIC DNA]</scope>
    <source>
        <strain evidence="12">Uganda_cow_1</strain>
    </source>
</reference>
<keyword evidence="6" id="KW-0805">Transcription regulation</keyword>
<keyword evidence="5" id="KW-0862">Zinc</keyword>
<feature type="compositionally biased region" description="Polar residues" evidence="10">
    <location>
        <begin position="191"/>
        <end position="207"/>
    </location>
</feature>
<evidence type="ECO:0000259" key="11">
    <source>
        <dbReference type="PROSITE" id="PS50157"/>
    </source>
</evidence>
<feature type="domain" description="C2H2-type" evidence="11">
    <location>
        <begin position="234"/>
        <end position="263"/>
    </location>
</feature>
<protein>
    <submittedName>
        <fullName evidence="12">Zinc finger protein</fullName>
    </submittedName>
</protein>
<keyword evidence="3" id="KW-0677">Repeat</keyword>
<evidence type="ECO:0000256" key="9">
    <source>
        <dbReference type="PROSITE-ProRule" id="PRU00042"/>
    </source>
</evidence>
<evidence type="ECO:0000313" key="12">
    <source>
        <dbReference type="EMBL" id="TPP65360.1"/>
    </source>
</evidence>
<feature type="region of interest" description="Disordered" evidence="10">
    <location>
        <begin position="184"/>
        <end position="208"/>
    </location>
</feature>
<dbReference type="PANTHER" id="PTHR46179:SF13">
    <property type="entry name" value="C2H2-TYPE DOMAIN-CONTAINING PROTEIN"/>
    <property type="match status" value="1"/>
</dbReference>
<feature type="domain" description="C2H2-type" evidence="11">
    <location>
        <begin position="67"/>
        <end position="91"/>
    </location>
</feature>
<dbReference type="PROSITE" id="PS50157">
    <property type="entry name" value="ZINC_FINGER_C2H2_2"/>
    <property type="match status" value="3"/>
</dbReference>
<keyword evidence="13" id="KW-1185">Reference proteome</keyword>
<dbReference type="SUPFAM" id="SSF57667">
    <property type="entry name" value="beta-beta-alpha zinc fingers"/>
    <property type="match status" value="2"/>
</dbReference>
<dbReference type="OrthoDB" id="2687452at2759"/>
<dbReference type="InterPro" id="IPR036236">
    <property type="entry name" value="Znf_C2H2_sf"/>
</dbReference>
<evidence type="ECO:0000256" key="2">
    <source>
        <dbReference type="ARBA" id="ARBA00022723"/>
    </source>
</evidence>
<dbReference type="EMBL" id="SUNJ01003308">
    <property type="protein sequence ID" value="TPP65360.1"/>
    <property type="molecule type" value="Genomic_DNA"/>
</dbReference>
<keyword evidence="8" id="KW-0539">Nucleus</keyword>
<feature type="domain" description="C2H2-type" evidence="11">
    <location>
        <begin position="21"/>
        <end position="48"/>
    </location>
</feature>
<evidence type="ECO:0000256" key="3">
    <source>
        <dbReference type="ARBA" id="ARBA00022737"/>
    </source>
</evidence>
<dbReference type="InterPro" id="IPR013087">
    <property type="entry name" value="Znf_C2H2_type"/>
</dbReference>
<proteinExistence type="predicted"/>
<dbReference type="GO" id="GO:0006357">
    <property type="term" value="P:regulation of transcription by RNA polymerase II"/>
    <property type="evidence" value="ECO:0007669"/>
    <property type="project" value="TreeGrafter"/>
</dbReference>
<evidence type="ECO:0000256" key="8">
    <source>
        <dbReference type="ARBA" id="ARBA00023242"/>
    </source>
</evidence>
<dbReference type="PANTHER" id="PTHR46179">
    <property type="entry name" value="ZINC FINGER PROTEIN"/>
    <property type="match status" value="1"/>
</dbReference>
<dbReference type="Proteomes" id="UP000316759">
    <property type="component" value="Unassembled WGS sequence"/>
</dbReference>
<dbReference type="SMART" id="SM00355">
    <property type="entry name" value="ZnF_C2H2"/>
    <property type="match status" value="4"/>
</dbReference>
<dbReference type="PROSITE" id="PS00028">
    <property type="entry name" value="ZINC_FINGER_C2H2_1"/>
    <property type="match status" value="3"/>
</dbReference>
<evidence type="ECO:0000256" key="6">
    <source>
        <dbReference type="ARBA" id="ARBA00023015"/>
    </source>
</evidence>
<evidence type="ECO:0000256" key="5">
    <source>
        <dbReference type="ARBA" id="ARBA00022833"/>
    </source>
</evidence>
<keyword evidence="4 9" id="KW-0863">Zinc-finger</keyword>
<comment type="subcellular location">
    <subcellularLocation>
        <location evidence="1">Nucleus</location>
    </subcellularLocation>
</comment>
<evidence type="ECO:0000256" key="4">
    <source>
        <dbReference type="ARBA" id="ARBA00022771"/>
    </source>
</evidence>
<dbReference type="GO" id="GO:0005634">
    <property type="term" value="C:nucleus"/>
    <property type="evidence" value="ECO:0007669"/>
    <property type="project" value="UniProtKB-SubCell"/>
</dbReference>
<comment type="caution">
    <text evidence="12">The sequence shown here is derived from an EMBL/GenBank/DDBJ whole genome shotgun (WGS) entry which is preliminary data.</text>
</comment>
<accession>A0A504Z7V3</accession>
<name>A0A504Z7V3_FASGI</name>